<keyword evidence="3" id="KW-0694">RNA-binding</keyword>
<gene>
    <name evidence="7" type="primary">rpl18p</name>
    <name evidence="7" type="ORF">MSIBF_A1390010</name>
</gene>
<evidence type="ECO:0000313" key="7">
    <source>
        <dbReference type="EMBL" id="CEG11334.1"/>
    </source>
</evidence>
<dbReference type="EMBL" id="CCXY01000045">
    <property type="protein sequence ID" value="CEG11334.1"/>
    <property type="molecule type" value="Genomic_DNA"/>
</dbReference>
<dbReference type="CDD" id="cd00432">
    <property type="entry name" value="Ribosomal_L18_L5e"/>
    <property type="match status" value="1"/>
</dbReference>
<dbReference type="GO" id="GO:0006412">
    <property type="term" value="P:translation"/>
    <property type="evidence" value="ECO:0007669"/>
    <property type="project" value="InterPro"/>
</dbReference>
<dbReference type="InterPro" id="IPR057268">
    <property type="entry name" value="Ribosomal_L18"/>
</dbReference>
<dbReference type="GO" id="GO:0003735">
    <property type="term" value="F:structural constituent of ribosome"/>
    <property type="evidence" value="ECO:0007669"/>
    <property type="project" value="InterPro"/>
</dbReference>
<dbReference type="PANTHER" id="PTHR23410">
    <property type="entry name" value="RIBOSOMAL PROTEIN L5-RELATED"/>
    <property type="match status" value="1"/>
</dbReference>
<keyword evidence="4 7" id="KW-0689">Ribosomal protein</keyword>
<comment type="similarity">
    <text evidence="1">Belongs to the universal ribosomal protein uL18 family.</text>
</comment>
<dbReference type="NCBIfam" id="NF006342">
    <property type="entry name" value="PRK08569.1"/>
    <property type="match status" value="1"/>
</dbReference>
<dbReference type="Gene3D" id="3.30.420.100">
    <property type="match status" value="1"/>
</dbReference>
<dbReference type="GO" id="GO:0000027">
    <property type="term" value="P:ribosomal large subunit assembly"/>
    <property type="evidence" value="ECO:0007669"/>
    <property type="project" value="TreeGrafter"/>
</dbReference>
<evidence type="ECO:0000256" key="3">
    <source>
        <dbReference type="ARBA" id="ARBA00022884"/>
    </source>
</evidence>
<evidence type="ECO:0000256" key="1">
    <source>
        <dbReference type="ARBA" id="ARBA00007116"/>
    </source>
</evidence>
<name>A0A098E762_9ZZZZ</name>
<dbReference type="InterPro" id="IPR057267">
    <property type="entry name" value="Rbsml_uL18_arch"/>
</dbReference>
<dbReference type="PANTHER" id="PTHR23410:SF12">
    <property type="entry name" value="LARGE RIBOSOMAL SUBUNIT PROTEIN UL18"/>
    <property type="match status" value="1"/>
</dbReference>
<proteinExistence type="inferred from homology"/>
<dbReference type="AlphaFoldDB" id="A0A098E762"/>
<evidence type="ECO:0000256" key="5">
    <source>
        <dbReference type="ARBA" id="ARBA00023274"/>
    </source>
</evidence>
<evidence type="ECO:0000256" key="6">
    <source>
        <dbReference type="ARBA" id="ARBA00035496"/>
    </source>
</evidence>
<dbReference type="Pfam" id="PF17144">
    <property type="entry name" value="Ribosomal_L5e"/>
    <property type="match status" value="1"/>
</dbReference>
<sequence>MATNTNYSIKYRRRRENKTNYKKRLNLLKSKSIRLVIRPTNKYIIAQLVDFHPDGDKIMCSVNSKELKKQGWNISCSNTPAAYLTGFLCGLKAIKISNTDAILDIGIKISTKGSKIYAAGKGAVDAGMKIPLSDEILPDEKRLKGGSMSEATIKIFEQTLNNIKNSFSK</sequence>
<dbReference type="SUPFAM" id="SSF53137">
    <property type="entry name" value="Translational machinery components"/>
    <property type="match status" value="1"/>
</dbReference>
<evidence type="ECO:0000256" key="2">
    <source>
        <dbReference type="ARBA" id="ARBA00022730"/>
    </source>
</evidence>
<reference evidence="7" key="1">
    <citation type="submission" date="2014-09" db="EMBL/GenBank/DDBJ databases">
        <authorList>
            <person name="Probst J Alexander"/>
        </authorList>
    </citation>
    <scope>NUCLEOTIDE SEQUENCE</scope>
</reference>
<dbReference type="HAMAP" id="MF_01337_A">
    <property type="entry name" value="Ribosomal_uL18_A"/>
    <property type="match status" value="1"/>
</dbReference>
<evidence type="ECO:0000256" key="4">
    <source>
        <dbReference type="ARBA" id="ARBA00022980"/>
    </source>
</evidence>
<dbReference type="GO" id="GO:0008097">
    <property type="term" value="F:5S rRNA binding"/>
    <property type="evidence" value="ECO:0007669"/>
    <property type="project" value="InterPro"/>
</dbReference>
<keyword evidence="2" id="KW-0699">rRNA-binding</keyword>
<accession>A0A098E762</accession>
<dbReference type="InterPro" id="IPR005485">
    <property type="entry name" value="Rbsml_uL18_euk_arch"/>
</dbReference>
<dbReference type="GO" id="GO:0022625">
    <property type="term" value="C:cytosolic large ribosomal subunit"/>
    <property type="evidence" value="ECO:0007669"/>
    <property type="project" value="TreeGrafter"/>
</dbReference>
<protein>
    <recommendedName>
        <fullName evidence="6">50S ribosomal protein L18</fullName>
    </recommendedName>
</protein>
<organism evidence="7">
    <name type="scientific">groundwater metagenome</name>
    <dbReference type="NCBI Taxonomy" id="717931"/>
    <lineage>
        <taxon>unclassified sequences</taxon>
        <taxon>metagenomes</taxon>
        <taxon>ecological metagenomes</taxon>
    </lineage>
</organism>
<keyword evidence="5" id="KW-0687">Ribonucleoprotein</keyword>